<sequence>MLPSFHARGLITDAVFIGQENIRRFFASENSMAPFREIIHAVQVFSEFNATKTMGTSSRKQSVLALVASSEIEIETFLFPVNWEKSTLMWNGVKKNFKRFAKVVAFVEKSISGKSPEKFEKIVKSVNSQLAPNKFYVVTMTNNEDEKNSRCEIRHVCLHCCANGKTCVVQLKRLNIFPRKNELDFRGTQLRTVCYNYFKNCWKVGPASFDDVGTFDGSDYRLLRILEDSLNFTTVIKVPPASEVPGIVLPNGTATGVL</sequence>
<protein>
    <submittedName>
        <fullName evidence="1">Uncharacterized protein</fullName>
    </submittedName>
</protein>
<evidence type="ECO:0000313" key="2">
    <source>
        <dbReference type="Proteomes" id="UP000678499"/>
    </source>
</evidence>
<reference evidence="1" key="1">
    <citation type="submission" date="2020-11" db="EMBL/GenBank/DDBJ databases">
        <authorList>
            <person name="Tran Van P."/>
        </authorList>
    </citation>
    <scope>NUCLEOTIDE SEQUENCE</scope>
</reference>
<keyword evidence="2" id="KW-1185">Reference proteome</keyword>
<dbReference type="AlphaFoldDB" id="A0A7R9GI75"/>
<dbReference type="EMBL" id="CAJPEX010005406">
    <property type="protein sequence ID" value="CAG0923577.1"/>
    <property type="molecule type" value="Genomic_DNA"/>
</dbReference>
<name>A0A7R9GI75_9CRUS</name>
<accession>A0A7R9GI75</accession>
<proteinExistence type="predicted"/>
<dbReference type="OrthoDB" id="6374215at2759"/>
<dbReference type="Proteomes" id="UP000678499">
    <property type="component" value="Unassembled WGS sequence"/>
</dbReference>
<evidence type="ECO:0000313" key="1">
    <source>
        <dbReference type="EMBL" id="CAD7283425.1"/>
    </source>
</evidence>
<gene>
    <name evidence="1" type="ORF">NMOB1V02_LOCUS11041</name>
</gene>
<dbReference type="EMBL" id="OA887443">
    <property type="protein sequence ID" value="CAD7283425.1"/>
    <property type="molecule type" value="Genomic_DNA"/>
</dbReference>
<feature type="non-terminal residue" evidence="1">
    <location>
        <position position="258"/>
    </location>
</feature>
<organism evidence="1">
    <name type="scientific">Notodromas monacha</name>
    <dbReference type="NCBI Taxonomy" id="399045"/>
    <lineage>
        <taxon>Eukaryota</taxon>
        <taxon>Metazoa</taxon>
        <taxon>Ecdysozoa</taxon>
        <taxon>Arthropoda</taxon>
        <taxon>Crustacea</taxon>
        <taxon>Oligostraca</taxon>
        <taxon>Ostracoda</taxon>
        <taxon>Podocopa</taxon>
        <taxon>Podocopida</taxon>
        <taxon>Cypridocopina</taxon>
        <taxon>Cypridoidea</taxon>
        <taxon>Cyprididae</taxon>
        <taxon>Notodromas</taxon>
    </lineage>
</organism>